<dbReference type="RefSeq" id="WP_389215384.1">
    <property type="nucleotide sequence ID" value="NZ_JBIACJ010000001.1"/>
</dbReference>
<accession>A0ABW6JT66</accession>
<comment type="caution">
    <text evidence="7">The sequence shown here is derived from an EMBL/GenBank/DDBJ whole genome shotgun (WGS) entry which is preliminary data.</text>
</comment>
<protein>
    <submittedName>
        <fullName evidence="7">FtsW/RodA/SpoVE family cell cycle protein</fullName>
    </submittedName>
</protein>
<organism evidence="7 8">
    <name type="scientific">Cytobacillus mangrovibacter</name>
    <dbReference type="NCBI Taxonomy" id="3299024"/>
    <lineage>
        <taxon>Bacteria</taxon>
        <taxon>Bacillati</taxon>
        <taxon>Bacillota</taxon>
        <taxon>Bacilli</taxon>
        <taxon>Bacillales</taxon>
        <taxon>Bacillaceae</taxon>
        <taxon>Cytobacillus</taxon>
    </lineage>
</organism>
<feature type="transmembrane region" description="Helical" evidence="6">
    <location>
        <begin position="20"/>
        <end position="42"/>
    </location>
</feature>
<dbReference type="PANTHER" id="PTHR30474">
    <property type="entry name" value="CELL CYCLE PROTEIN"/>
    <property type="match status" value="1"/>
</dbReference>
<gene>
    <name evidence="7" type="ORF">ACFYKT_01620</name>
</gene>
<evidence type="ECO:0000256" key="3">
    <source>
        <dbReference type="ARBA" id="ARBA00022960"/>
    </source>
</evidence>
<feature type="transmembrane region" description="Helical" evidence="6">
    <location>
        <begin position="87"/>
        <end position="106"/>
    </location>
</feature>
<evidence type="ECO:0000313" key="8">
    <source>
        <dbReference type="Proteomes" id="UP001601058"/>
    </source>
</evidence>
<evidence type="ECO:0000256" key="6">
    <source>
        <dbReference type="SAM" id="Phobius"/>
    </source>
</evidence>
<dbReference type="InterPro" id="IPR001182">
    <property type="entry name" value="FtsW/RodA"/>
</dbReference>
<evidence type="ECO:0000256" key="2">
    <source>
        <dbReference type="ARBA" id="ARBA00022692"/>
    </source>
</evidence>
<proteinExistence type="predicted"/>
<evidence type="ECO:0000256" key="4">
    <source>
        <dbReference type="ARBA" id="ARBA00022989"/>
    </source>
</evidence>
<keyword evidence="5 6" id="KW-0472">Membrane</keyword>
<dbReference type="Pfam" id="PF01098">
    <property type="entry name" value="FTSW_RODA_SPOVE"/>
    <property type="match status" value="1"/>
</dbReference>
<reference evidence="7 8" key="1">
    <citation type="submission" date="2024-08" db="EMBL/GenBank/DDBJ databases">
        <title>Two novel Cytobacillus novel species.</title>
        <authorList>
            <person name="Liu G."/>
        </authorList>
    </citation>
    <scope>NUCLEOTIDE SEQUENCE [LARGE SCALE GENOMIC DNA]</scope>
    <source>
        <strain evidence="7 8">FJAT-53684</strain>
    </source>
</reference>
<feature type="transmembrane region" description="Helical" evidence="6">
    <location>
        <begin position="54"/>
        <end position="81"/>
    </location>
</feature>
<keyword evidence="4 6" id="KW-1133">Transmembrane helix</keyword>
<evidence type="ECO:0000313" key="7">
    <source>
        <dbReference type="EMBL" id="MFE8695051.1"/>
    </source>
</evidence>
<evidence type="ECO:0000256" key="5">
    <source>
        <dbReference type="ARBA" id="ARBA00023136"/>
    </source>
</evidence>
<keyword evidence="8" id="KW-1185">Reference proteome</keyword>
<dbReference type="EMBL" id="JBIACJ010000001">
    <property type="protein sequence ID" value="MFE8695051.1"/>
    <property type="molecule type" value="Genomic_DNA"/>
</dbReference>
<sequence>MQQFLPAAHTDFVFPYLVYSLGWIFGILLCLILLLFISRISINAFKIKDRFGRLLVIDGAALFTVHACWNILMGLGIVPIIEVSLPFISYGENMLLFYLAILGLILNVHRRKDIVEPTILNLK</sequence>
<evidence type="ECO:0000256" key="1">
    <source>
        <dbReference type="ARBA" id="ARBA00004141"/>
    </source>
</evidence>
<name>A0ABW6JT66_9BACI</name>
<keyword evidence="2 6" id="KW-0812">Transmembrane</keyword>
<keyword evidence="3" id="KW-0133">Cell shape</keyword>
<comment type="subcellular location">
    <subcellularLocation>
        <location evidence="1">Membrane</location>
        <topology evidence="1">Multi-pass membrane protein</topology>
    </subcellularLocation>
</comment>
<dbReference type="PANTHER" id="PTHR30474:SF1">
    <property type="entry name" value="PEPTIDOGLYCAN GLYCOSYLTRANSFERASE MRDB"/>
    <property type="match status" value="1"/>
</dbReference>
<dbReference type="Proteomes" id="UP001601058">
    <property type="component" value="Unassembled WGS sequence"/>
</dbReference>